<gene>
    <name evidence="2" type="ORF">PLESHI_00210</name>
</gene>
<evidence type="ECO:0000313" key="2">
    <source>
        <dbReference type="EMBL" id="EON90484.1"/>
    </source>
</evidence>
<evidence type="ECO:0000256" key="1">
    <source>
        <dbReference type="SAM" id="Phobius"/>
    </source>
</evidence>
<feature type="transmembrane region" description="Helical" evidence="1">
    <location>
        <begin position="6"/>
        <end position="25"/>
    </location>
</feature>
<proteinExistence type="predicted"/>
<accession>R8AVX0</accession>
<keyword evidence="3" id="KW-1185">Reference proteome</keyword>
<dbReference type="AlphaFoldDB" id="R8AVX0"/>
<keyword evidence="1" id="KW-0812">Transmembrane</keyword>
<organism evidence="2 3">
    <name type="scientific">Plesiomonas shigelloides 302-73</name>
    <dbReference type="NCBI Taxonomy" id="1315976"/>
    <lineage>
        <taxon>Bacteria</taxon>
        <taxon>Pseudomonadati</taxon>
        <taxon>Pseudomonadota</taxon>
        <taxon>Gammaproteobacteria</taxon>
        <taxon>Enterobacterales</taxon>
        <taxon>Enterobacteriaceae</taxon>
        <taxon>Plesiomonas</taxon>
    </lineage>
</organism>
<reference evidence="2 3" key="1">
    <citation type="journal article" date="2013" name="Genome Announc.">
        <title>Genome Sequence of Plesiomonas shigelloides Strain 302-73 (Serotype O1).</title>
        <authorList>
            <person name="Pique N."/>
            <person name="Aquilini E."/>
            <person name="Alioto T."/>
            <person name="Minana-Galbis D."/>
            <person name="Tomas J.M."/>
        </authorList>
    </citation>
    <scope>NUCLEOTIDE SEQUENCE [LARGE SCALE GENOMIC DNA]</scope>
    <source>
        <strain evidence="2 3">302-73</strain>
    </source>
</reference>
<dbReference type="EMBL" id="AQQO01000013">
    <property type="protein sequence ID" value="EON90484.1"/>
    <property type="molecule type" value="Genomic_DNA"/>
</dbReference>
<dbReference type="Proteomes" id="UP000014012">
    <property type="component" value="Unassembled WGS sequence"/>
</dbReference>
<protein>
    <submittedName>
        <fullName evidence="2">Uncharacterized protein</fullName>
    </submittedName>
</protein>
<dbReference type="OrthoDB" id="6883592at2"/>
<sequence>MEEKIIIGILGVIIGFLLNFVKELFTSRSVRKKEAEYLAIRMICIFEPFLHKCVSVAYDDGLPDKDGYSHAQTSTPDIDVEIKDVNWKSLPSELMYEILYFPSLIKNANRYISDVAENNSTPPDFDEVFEERQYQYALIGIKAAAIIEKLKSEYDIDRSNTGSGHGYAIEHLIKRKSIIDSIRRSRDK</sequence>
<keyword evidence="1" id="KW-0472">Membrane</keyword>
<keyword evidence="1" id="KW-1133">Transmembrane helix</keyword>
<dbReference type="RefSeq" id="WP_010861682.1">
    <property type="nucleotide sequence ID" value="NZ_KB944507.1"/>
</dbReference>
<name>R8AVX0_PLESH</name>
<comment type="caution">
    <text evidence="2">The sequence shown here is derived from an EMBL/GenBank/DDBJ whole genome shotgun (WGS) entry which is preliminary data.</text>
</comment>
<evidence type="ECO:0000313" key="3">
    <source>
        <dbReference type="Proteomes" id="UP000014012"/>
    </source>
</evidence>
<dbReference type="HOGENOM" id="CLU_112896_0_0_6"/>